<feature type="compositionally biased region" description="Polar residues" evidence="2">
    <location>
        <begin position="1"/>
        <end position="10"/>
    </location>
</feature>
<dbReference type="InterPro" id="IPR001087">
    <property type="entry name" value="GDSL"/>
</dbReference>
<dbReference type="PANTHER" id="PTHR22835">
    <property type="entry name" value="ZINC FINGER FYVE DOMAIN CONTAINING PROTEIN"/>
    <property type="match status" value="1"/>
</dbReference>
<name>A0A2K3E3V7_CHLRE</name>
<evidence type="ECO:0000313" key="3">
    <source>
        <dbReference type="EMBL" id="PNW87485.1"/>
    </source>
</evidence>
<accession>A0A2K3E3V7</accession>
<feature type="region of interest" description="Disordered" evidence="2">
    <location>
        <begin position="78"/>
        <end position="97"/>
    </location>
</feature>
<comment type="similarity">
    <text evidence="1">Belongs to the 'GDSL' lipolytic enzyme family.</text>
</comment>
<dbReference type="RefSeq" id="XP_042927763.1">
    <property type="nucleotide sequence ID" value="XM_043060265.1"/>
</dbReference>
<feature type="compositionally biased region" description="Polar residues" evidence="2">
    <location>
        <begin position="453"/>
        <end position="463"/>
    </location>
</feature>
<proteinExistence type="inferred from homology"/>
<dbReference type="Gramene" id="PNW87485">
    <property type="protein sequence ID" value="PNW87485"/>
    <property type="gene ID" value="CHLRE_02g144004v5"/>
</dbReference>
<feature type="compositionally biased region" description="Low complexity" evidence="2">
    <location>
        <begin position="247"/>
        <end position="281"/>
    </location>
</feature>
<evidence type="ECO:0000313" key="4">
    <source>
        <dbReference type="Proteomes" id="UP000006906"/>
    </source>
</evidence>
<feature type="compositionally biased region" description="Low complexity" evidence="2">
    <location>
        <begin position="140"/>
        <end position="168"/>
    </location>
</feature>
<feature type="region of interest" description="Disordered" evidence="2">
    <location>
        <begin position="135"/>
        <end position="168"/>
    </location>
</feature>
<dbReference type="InterPro" id="IPR008265">
    <property type="entry name" value="Lipase_GDSL_AS"/>
</dbReference>
<dbReference type="InterPro" id="IPR036514">
    <property type="entry name" value="SGNH_hydro_sf"/>
</dbReference>
<dbReference type="GO" id="GO:0016298">
    <property type="term" value="F:lipase activity"/>
    <property type="evidence" value="ECO:0007669"/>
    <property type="project" value="InterPro"/>
</dbReference>
<dbReference type="Proteomes" id="UP000006906">
    <property type="component" value="Chromosome 2"/>
</dbReference>
<feature type="compositionally biased region" description="Low complexity" evidence="2">
    <location>
        <begin position="420"/>
        <end position="451"/>
    </location>
</feature>
<dbReference type="Pfam" id="PF00657">
    <property type="entry name" value="Lipase_GDSL"/>
    <property type="match status" value="1"/>
</dbReference>
<evidence type="ECO:0000256" key="2">
    <source>
        <dbReference type="SAM" id="MobiDB-lite"/>
    </source>
</evidence>
<protein>
    <submittedName>
        <fullName evidence="3">Uncharacterized protein</fullName>
    </submittedName>
</protein>
<feature type="compositionally biased region" description="Low complexity" evidence="2">
    <location>
        <begin position="346"/>
        <end position="361"/>
    </location>
</feature>
<feature type="region of interest" description="Disordered" evidence="2">
    <location>
        <begin position="1"/>
        <end position="20"/>
    </location>
</feature>
<dbReference type="EMBL" id="CM008963">
    <property type="protein sequence ID" value="PNW87485.1"/>
    <property type="molecule type" value="Genomic_DNA"/>
</dbReference>
<dbReference type="AlphaFoldDB" id="A0A2K3E3V7"/>
<sequence length="547" mass="54244">MDNPSRTSSGRPPAPAASAAQQLPPITLVVFGDSLSDTGNVFSATHGMVPNPDVYFRGRFSDGPIWVDHLAAILSGGGNNGTSNSSGSSRGSSSTVTGRREVVVRVFAYGGATACAGQGLSRQVPDLDTQVRSFLEGRPGADARPTTTTTTSTPATSQPSTAAAATATNTTTAAAAGQPAAGAGVGAGDRVFVVFTGHNDLLGLAPAAWSDPSGGAVAAAVANTTACRTAALQRLLAGLTTTTSTATTPATTTAAHTAAPAGAISSGNSSNSSNSGNSGKSNGAGGGDADGQQPYRRDRVVVWSLAPVESAPAVPDQDRPAVAAAVAAVNAAIKPSLAPLRERYGAAAGSSGSSTNSSGSGSSSGAGAEGGQQQGQRRVLSLESYDLHAGVAAALARAAELGFTHPQEPCLREDDYSPEQQAPPQAQAGAAAGGSSATSGAARRQQQAGAPLNRSSAARSSSFTKVLKTNTTSINTTHGTHIDVDNGPDADAGSVSAVLAAEALTAAPSSRCAAPATHVFFDGVHPTSRAHLLGIARGFAEWGGWQR</sequence>
<dbReference type="PROSITE" id="PS01098">
    <property type="entry name" value="LIPASE_GDSL_SER"/>
    <property type="match status" value="1"/>
</dbReference>
<feature type="region of interest" description="Disordered" evidence="2">
    <location>
        <begin position="408"/>
        <end position="463"/>
    </location>
</feature>
<feature type="region of interest" description="Disordered" evidence="2">
    <location>
        <begin position="247"/>
        <end position="294"/>
    </location>
</feature>
<dbReference type="OrthoDB" id="549479at2759"/>
<evidence type="ECO:0000256" key="1">
    <source>
        <dbReference type="ARBA" id="ARBA00008668"/>
    </source>
</evidence>
<dbReference type="Gene3D" id="3.40.50.1110">
    <property type="entry name" value="SGNH hydrolase"/>
    <property type="match status" value="2"/>
</dbReference>
<feature type="region of interest" description="Disordered" evidence="2">
    <location>
        <begin position="346"/>
        <end position="377"/>
    </location>
</feature>
<organism evidence="3 4">
    <name type="scientific">Chlamydomonas reinhardtii</name>
    <name type="common">Chlamydomonas smithii</name>
    <dbReference type="NCBI Taxonomy" id="3055"/>
    <lineage>
        <taxon>Eukaryota</taxon>
        <taxon>Viridiplantae</taxon>
        <taxon>Chlorophyta</taxon>
        <taxon>core chlorophytes</taxon>
        <taxon>Chlorophyceae</taxon>
        <taxon>CS clade</taxon>
        <taxon>Chlamydomonadales</taxon>
        <taxon>Chlamydomonadaceae</taxon>
        <taxon>Chlamydomonas</taxon>
    </lineage>
</organism>
<dbReference type="GeneID" id="66052627"/>
<reference evidence="3 4" key="1">
    <citation type="journal article" date="2007" name="Science">
        <title>The Chlamydomonas genome reveals the evolution of key animal and plant functions.</title>
        <authorList>
            <person name="Merchant S.S."/>
            <person name="Prochnik S.E."/>
            <person name="Vallon O."/>
            <person name="Harris E.H."/>
            <person name="Karpowicz S.J."/>
            <person name="Witman G.B."/>
            <person name="Terry A."/>
            <person name="Salamov A."/>
            <person name="Fritz-Laylin L.K."/>
            <person name="Marechal-Drouard L."/>
            <person name="Marshall W.F."/>
            <person name="Qu L.H."/>
            <person name="Nelson D.R."/>
            <person name="Sanderfoot A.A."/>
            <person name="Spalding M.H."/>
            <person name="Kapitonov V.V."/>
            <person name="Ren Q."/>
            <person name="Ferris P."/>
            <person name="Lindquist E."/>
            <person name="Shapiro H."/>
            <person name="Lucas S.M."/>
            <person name="Grimwood J."/>
            <person name="Schmutz J."/>
            <person name="Cardol P."/>
            <person name="Cerutti H."/>
            <person name="Chanfreau G."/>
            <person name="Chen C.L."/>
            <person name="Cognat V."/>
            <person name="Croft M.T."/>
            <person name="Dent R."/>
            <person name="Dutcher S."/>
            <person name="Fernandez E."/>
            <person name="Fukuzawa H."/>
            <person name="Gonzalez-Ballester D."/>
            <person name="Gonzalez-Halphen D."/>
            <person name="Hallmann A."/>
            <person name="Hanikenne M."/>
            <person name="Hippler M."/>
            <person name="Inwood W."/>
            <person name="Jabbari K."/>
            <person name="Kalanon M."/>
            <person name="Kuras R."/>
            <person name="Lefebvre P.A."/>
            <person name="Lemaire S.D."/>
            <person name="Lobanov A.V."/>
            <person name="Lohr M."/>
            <person name="Manuell A."/>
            <person name="Meier I."/>
            <person name="Mets L."/>
            <person name="Mittag M."/>
            <person name="Mittelmeier T."/>
            <person name="Moroney J.V."/>
            <person name="Moseley J."/>
            <person name="Napoli C."/>
            <person name="Nedelcu A.M."/>
            <person name="Niyogi K."/>
            <person name="Novoselov S.V."/>
            <person name="Paulsen I.T."/>
            <person name="Pazour G."/>
            <person name="Purton S."/>
            <person name="Ral J.P."/>
            <person name="Riano-Pachon D.M."/>
            <person name="Riekhof W."/>
            <person name="Rymarquis L."/>
            <person name="Schroda M."/>
            <person name="Stern D."/>
            <person name="Umen J."/>
            <person name="Willows R."/>
            <person name="Wilson N."/>
            <person name="Zimmer S.L."/>
            <person name="Allmer J."/>
            <person name="Balk J."/>
            <person name="Bisova K."/>
            <person name="Chen C.J."/>
            <person name="Elias M."/>
            <person name="Gendler K."/>
            <person name="Hauser C."/>
            <person name="Lamb M.R."/>
            <person name="Ledford H."/>
            <person name="Long J.C."/>
            <person name="Minagawa J."/>
            <person name="Page M.D."/>
            <person name="Pan J."/>
            <person name="Pootakham W."/>
            <person name="Roje S."/>
            <person name="Rose A."/>
            <person name="Stahlberg E."/>
            <person name="Terauchi A.M."/>
            <person name="Yang P."/>
            <person name="Ball S."/>
            <person name="Bowler C."/>
            <person name="Dieckmann C.L."/>
            <person name="Gladyshev V.N."/>
            <person name="Green P."/>
            <person name="Jorgensen R."/>
            <person name="Mayfield S."/>
            <person name="Mueller-Roeber B."/>
            <person name="Rajamani S."/>
            <person name="Sayre R.T."/>
            <person name="Brokstein P."/>
            <person name="Dubchak I."/>
            <person name="Goodstein D."/>
            <person name="Hornick L."/>
            <person name="Huang Y.W."/>
            <person name="Jhaveri J."/>
            <person name="Luo Y."/>
            <person name="Martinez D."/>
            <person name="Ngau W.C."/>
            <person name="Otillar B."/>
            <person name="Poliakov A."/>
            <person name="Porter A."/>
            <person name="Szajkowski L."/>
            <person name="Werner G."/>
            <person name="Zhou K."/>
            <person name="Grigoriev I.V."/>
            <person name="Rokhsar D.S."/>
            <person name="Grossman A.R."/>
        </authorList>
    </citation>
    <scope>NUCLEOTIDE SEQUENCE [LARGE SCALE GENOMIC DNA]</scope>
    <source>
        <strain evidence="4">CC-503</strain>
    </source>
</reference>
<dbReference type="GO" id="GO:0006629">
    <property type="term" value="P:lipid metabolic process"/>
    <property type="evidence" value="ECO:0007669"/>
    <property type="project" value="InterPro"/>
</dbReference>
<feature type="compositionally biased region" description="Low complexity" evidence="2">
    <location>
        <begin position="81"/>
        <end position="97"/>
    </location>
</feature>
<dbReference type="KEGG" id="cre:CHLRE_02g144004v5"/>
<keyword evidence="4" id="KW-1185">Reference proteome</keyword>
<gene>
    <name evidence="3" type="ORF">CHLRE_02g144004v5</name>
</gene>
<dbReference type="InParanoid" id="A0A2K3E3V7"/>
<dbReference type="PANTHER" id="PTHR22835:SF659">
    <property type="entry name" value="GDSL LIPASE_ACYLHYDROLASE, PUTATIVE (AFU_ORTHOLOGUE AFUA_2G00510)-RELATED"/>
    <property type="match status" value="1"/>
</dbReference>
<feature type="compositionally biased region" description="Gly residues" evidence="2">
    <location>
        <begin position="362"/>
        <end position="373"/>
    </location>
</feature>